<sequence>MDTFEQAGQTARPTPTATGPDTSQTRFPASLANVRQVGGIAAGSATVRPGVLFRSAAPHHVDEAISGWVAQAGITRIFDLRSDFEARRVNGFPETSGAAVRTRLPLLEGAFAPGGQLPSLEELYLPLVLEHAPVWARIADEVAGNRHSTLVHCTAGKDRTGVAVALLLLAVGAERDAVFEDYAASTAALSGAWLESMREQITQAGVRVDEKMVEMMVGTSVPGLDRALRRVEERHGSAADYLLAGGLAPQRLEALGERLLS</sequence>
<dbReference type="AlphaFoldDB" id="A0A5B7WX26"/>
<dbReference type="InterPro" id="IPR000387">
    <property type="entry name" value="Tyr_Pase_dom"/>
</dbReference>
<dbReference type="SUPFAM" id="SSF52799">
    <property type="entry name" value="(Phosphotyrosine protein) phosphatases II"/>
    <property type="match status" value="1"/>
</dbReference>
<evidence type="ECO:0000259" key="3">
    <source>
        <dbReference type="PROSITE" id="PS50056"/>
    </source>
</evidence>
<dbReference type="PANTHER" id="PTHR31126:SF1">
    <property type="entry name" value="TYROSINE SPECIFIC PROTEIN PHOSPHATASES DOMAIN-CONTAINING PROTEIN"/>
    <property type="match status" value="1"/>
</dbReference>
<dbReference type="InterPro" id="IPR016130">
    <property type="entry name" value="Tyr_Pase_AS"/>
</dbReference>
<dbReference type="PROSITE" id="PS50056">
    <property type="entry name" value="TYR_PHOSPHATASE_2"/>
    <property type="match status" value="1"/>
</dbReference>
<name>A0A5B7WX26_9MICC</name>
<evidence type="ECO:0000313" key="4">
    <source>
        <dbReference type="EMBL" id="QCY48452.1"/>
    </source>
</evidence>
<feature type="domain" description="Tyrosine specific protein phosphatases" evidence="3">
    <location>
        <begin position="122"/>
        <end position="169"/>
    </location>
</feature>
<dbReference type="Gene3D" id="3.90.190.10">
    <property type="entry name" value="Protein tyrosine phosphatase superfamily"/>
    <property type="match status" value="1"/>
</dbReference>
<evidence type="ECO:0000313" key="5">
    <source>
        <dbReference type="Proteomes" id="UP000307000"/>
    </source>
</evidence>
<protein>
    <submittedName>
        <fullName evidence="4">Tyrosine-protein phosphatase</fullName>
    </submittedName>
</protein>
<dbReference type="EMBL" id="CP034412">
    <property type="protein sequence ID" value="QCY48452.1"/>
    <property type="molecule type" value="Genomic_DNA"/>
</dbReference>
<dbReference type="Proteomes" id="UP000307000">
    <property type="component" value="Chromosome"/>
</dbReference>
<feature type="region of interest" description="Disordered" evidence="2">
    <location>
        <begin position="1"/>
        <end position="25"/>
    </location>
</feature>
<gene>
    <name evidence="4" type="ORF">GcLGCM259_2745</name>
</gene>
<dbReference type="RefSeq" id="WP_138926998.1">
    <property type="nucleotide sequence ID" value="NZ_CP034412.1"/>
</dbReference>
<dbReference type="Pfam" id="PF13350">
    <property type="entry name" value="Y_phosphatase3"/>
    <property type="match status" value="1"/>
</dbReference>
<dbReference type="PANTHER" id="PTHR31126">
    <property type="entry name" value="TYROSINE-PROTEIN PHOSPHATASE"/>
    <property type="match status" value="1"/>
</dbReference>
<dbReference type="PROSITE" id="PS00383">
    <property type="entry name" value="TYR_PHOSPHATASE_1"/>
    <property type="match status" value="1"/>
</dbReference>
<dbReference type="KEGG" id="gcr:GcLGCM259_2745"/>
<dbReference type="GO" id="GO:0004721">
    <property type="term" value="F:phosphoprotein phosphatase activity"/>
    <property type="evidence" value="ECO:0007669"/>
    <property type="project" value="InterPro"/>
</dbReference>
<evidence type="ECO:0000256" key="1">
    <source>
        <dbReference type="ARBA" id="ARBA00009580"/>
    </source>
</evidence>
<organism evidence="4 5">
    <name type="scientific">Glutamicibacter creatinolyticus</name>
    <dbReference type="NCBI Taxonomy" id="162496"/>
    <lineage>
        <taxon>Bacteria</taxon>
        <taxon>Bacillati</taxon>
        <taxon>Actinomycetota</taxon>
        <taxon>Actinomycetes</taxon>
        <taxon>Micrococcales</taxon>
        <taxon>Micrococcaceae</taxon>
        <taxon>Glutamicibacter</taxon>
    </lineage>
</organism>
<proteinExistence type="inferred from homology"/>
<dbReference type="InterPro" id="IPR026893">
    <property type="entry name" value="Tyr/Ser_Pase_IphP-type"/>
</dbReference>
<keyword evidence="5" id="KW-1185">Reference proteome</keyword>
<evidence type="ECO:0000256" key="2">
    <source>
        <dbReference type="SAM" id="MobiDB-lite"/>
    </source>
</evidence>
<accession>A0A5B7WX26</accession>
<dbReference type="InterPro" id="IPR029021">
    <property type="entry name" value="Prot-tyrosine_phosphatase-like"/>
</dbReference>
<reference evidence="4 5" key="1">
    <citation type="submission" date="2018-12" db="EMBL/GenBank/DDBJ databases">
        <title>Complete Genome Sequence of Glutamicibacter creatinolyticus strain LGCM259,isolated from an abscess of a 12-year-old mare in Italy.</title>
        <authorList>
            <person name="Santos R.G."/>
            <person name="Silva A.L."/>
            <person name="Seyffert N."/>
            <person name="Castro T.L.P."/>
            <person name="Attili A.R."/>
            <person name="Rifici C."/>
            <person name="Mazzullo G."/>
            <person name="Brenig B."/>
            <person name="Venanzi F."/>
            <person name="Azevedo V."/>
        </authorList>
    </citation>
    <scope>NUCLEOTIDE SEQUENCE [LARGE SCALE GENOMIC DNA]</scope>
    <source>
        <strain evidence="4 5">LGCM 259</strain>
    </source>
</reference>
<comment type="similarity">
    <text evidence="1">Belongs to the protein-tyrosine phosphatase family.</text>
</comment>